<keyword evidence="2" id="KW-1185">Reference proteome</keyword>
<comment type="caution">
    <text evidence="1">The sequence shown here is derived from an EMBL/GenBank/DDBJ whole genome shotgun (WGS) entry which is preliminary data.</text>
</comment>
<protein>
    <submittedName>
        <fullName evidence="1">Uncharacterized protein</fullName>
    </submittedName>
</protein>
<sequence length="78" mass="8939">MKARHKQLTMNEQCWRVLHVLLALPELSEHPGMGDPSGRWFPQTPHGWNAVFKGHTGSVICYHSMAFICLVRRTLVQT</sequence>
<organism evidence="1 2">
    <name type="scientific">Alosa alosa</name>
    <name type="common">allis shad</name>
    <dbReference type="NCBI Taxonomy" id="278164"/>
    <lineage>
        <taxon>Eukaryota</taxon>
        <taxon>Metazoa</taxon>
        <taxon>Chordata</taxon>
        <taxon>Craniata</taxon>
        <taxon>Vertebrata</taxon>
        <taxon>Euteleostomi</taxon>
        <taxon>Actinopterygii</taxon>
        <taxon>Neopterygii</taxon>
        <taxon>Teleostei</taxon>
        <taxon>Clupei</taxon>
        <taxon>Clupeiformes</taxon>
        <taxon>Clupeoidei</taxon>
        <taxon>Clupeidae</taxon>
        <taxon>Alosa</taxon>
    </lineage>
</organism>
<evidence type="ECO:0000313" key="2">
    <source>
        <dbReference type="Proteomes" id="UP000823561"/>
    </source>
</evidence>
<accession>A0AAV6GD37</accession>
<reference evidence="1" key="1">
    <citation type="submission" date="2020-10" db="EMBL/GenBank/DDBJ databases">
        <title>Chromosome-scale genome assembly of the Allis shad, Alosa alosa.</title>
        <authorList>
            <person name="Margot Z."/>
            <person name="Christophe K."/>
            <person name="Cabau C."/>
            <person name="Louis A."/>
            <person name="Berthelot C."/>
            <person name="Parey E."/>
            <person name="Roest Crollius H."/>
            <person name="Montfort J."/>
            <person name="Robinson-Rechavi M."/>
            <person name="Bucao C."/>
            <person name="Bouchez O."/>
            <person name="Gislard M."/>
            <person name="Lluch J."/>
            <person name="Milhes M."/>
            <person name="Lampietro C."/>
            <person name="Lopez Roques C."/>
            <person name="Donnadieu C."/>
            <person name="Braasch I."/>
            <person name="Desvignes T."/>
            <person name="Postlethwait J."/>
            <person name="Bobe J."/>
            <person name="Guiguen Y."/>
        </authorList>
    </citation>
    <scope>NUCLEOTIDE SEQUENCE</scope>
    <source>
        <strain evidence="1">M-15738</strain>
        <tissue evidence="1">Blood</tissue>
    </source>
</reference>
<proteinExistence type="predicted"/>
<dbReference type="Proteomes" id="UP000823561">
    <property type="component" value="Chromosome 11"/>
</dbReference>
<name>A0AAV6GD37_9TELE</name>
<gene>
    <name evidence="1" type="ORF">AALO_G00147090</name>
</gene>
<dbReference type="EMBL" id="JADWDJ010000011">
    <property type="protein sequence ID" value="KAG5273053.1"/>
    <property type="molecule type" value="Genomic_DNA"/>
</dbReference>
<evidence type="ECO:0000313" key="1">
    <source>
        <dbReference type="EMBL" id="KAG5273053.1"/>
    </source>
</evidence>
<dbReference type="AlphaFoldDB" id="A0AAV6GD37"/>